<organism evidence="2">
    <name type="scientific">Populus alba</name>
    <name type="common">White poplar</name>
    <dbReference type="NCBI Taxonomy" id="43335"/>
    <lineage>
        <taxon>Eukaryota</taxon>
        <taxon>Viridiplantae</taxon>
        <taxon>Streptophyta</taxon>
        <taxon>Embryophyta</taxon>
        <taxon>Tracheophyta</taxon>
        <taxon>Spermatophyta</taxon>
        <taxon>Magnoliopsida</taxon>
        <taxon>eudicotyledons</taxon>
        <taxon>Gunneridae</taxon>
        <taxon>Pentapetalae</taxon>
        <taxon>rosids</taxon>
        <taxon>fabids</taxon>
        <taxon>Malpighiales</taxon>
        <taxon>Salicaceae</taxon>
        <taxon>Saliceae</taxon>
        <taxon>Populus</taxon>
    </lineage>
</organism>
<evidence type="ECO:0000256" key="1">
    <source>
        <dbReference type="SAM" id="MobiDB-lite"/>
    </source>
</evidence>
<protein>
    <submittedName>
        <fullName evidence="2">Uncharacterized protein</fullName>
    </submittedName>
</protein>
<comment type="caution">
    <text evidence="2">The sequence shown here is derived from an EMBL/GenBank/DDBJ whole genome shotgun (WGS) entry which is preliminary data.</text>
</comment>
<dbReference type="EMBL" id="RCHU01000935">
    <property type="protein sequence ID" value="TKR85836.1"/>
    <property type="molecule type" value="Genomic_DNA"/>
</dbReference>
<dbReference type="AlphaFoldDB" id="A0A4U5NRN0"/>
<sequence>MKESPASQPQDQEYQTLKDTPFSGQQSRILSPTLDEIQLKRGKSFGSMNMDEFLAKLWNSDDNSEFLMLSLQMILVEAIKHWEGDSIRGFLNKSGCSSRSSCRILTTKKVTTILDSNNSCLDMNFGIGLVVGLGYQNAGNNLSAGNGFTTYHMFPLVKGYINVGDKNCVIPLFFIFK</sequence>
<accession>A0A4U5NRN0</accession>
<evidence type="ECO:0000313" key="2">
    <source>
        <dbReference type="EMBL" id="TKR85836.1"/>
    </source>
</evidence>
<reference evidence="2" key="1">
    <citation type="submission" date="2018-10" db="EMBL/GenBank/DDBJ databases">
        <title>Population genomic analysis revealed the cold adaptation of white poplar.</title>
        <authorList>
            <person name="Liu Y.-J."/>
        </authorList>
    </citation>
    <scope>NUCLEOTIDE SEQUENCE [LARGE SCALE GENOMIC DNA]</scope>
    <source>
        <strain evidence="2">PAL-ZL1</strain>
    </source>
</reference>
<gene>
    <name evidence="2" type="ORF">D5086_0000244570</name>
</gene>
<proteinExistence type="predicted"/>
<feature type="region of interest" description="Disordered" evidence="1">
    <location>
        <begin position="1"/>
        <end position="26"/>
    </location>
</feature>
<name>A0A4U5NRN0_POPAL</name>